<proteinExistence type="predicted"/>
<dbReference type="Proteomes" id="UP000822688">
    <property type="component" value="Chromosome 4"/>
</dbReference>
<feature type="chain" id="PRO_5035719901" evidence="1">
    <location>
        <begin position="19"/>
        <end position="62"/>
    </location>
</feature>
<name>A0A8T0I627_CERPU</name>
<feature type="signal peptide" evidence="1">
    <location>
        <begin position="1"/>
        <end position="18"/>
    </location>
</feature>
<organism evidence="2 3">
    <name type="scientific">Ceratodon purpureus</name>
    <name type="common">Fire moss</name>
    <name type="synonym">Dicranum purpureum</name>
    <dbReference type="NCBI Taxonomy" id="3225"/>
    <lineage>
        <taxon>Eukaryota</taxon>
        <taxon>Viridiplantae</taxon>
        <taxon>Streptophyta</taxon>
        <taxon>Embryophyta</taxon>
        <taxon>Bryophyta</taxon>
        <taxon>Bryophytina</taxon>
        <taxon>Bryopsida</taxon>
        <taxon>Dicranidae</taxon>
        <taxon>Pseudoditrichales</taxon>
        <taxon>Ditrichaceae</taxon>
        <taxon>Ceratodon</taxon>
    </lineage>
</organism>
<protein>
    <submittedName>
        <fullName evidence="2">Uncharacterized protein</fullName>
    </submittedName>
</protein>
<accession>A0A8T0I627</accession>
<dbReference type="AlphaFoldDB" id="A0A8T0I627"/>
<reference evidence="2" key="1">
    <citation type="submission" date="2020-06" db="EMBL/GenBank/DDBJ databases">
        <title>WGS assembly of Ceratodon purpureus strain R40.</title>
        <authorList>
            <person name="Carey S.B."/>
            <person name="Jenkins J."/>
            <person name="Shu S."/>
            <person name="Lovell J.T."/>
            <person name="Sreedasyam A."/>
            <person name="Maumus F."/>
            <person name="Tiley G.P."/>
            <person name="Fernandez-Pozo N."/>
            <person name="Barry K."/>
            <person name="Chen C."/>
            <person name="Wang M."/>
            <person name="Lipzen A."/>
            <person name="Daum C."/>
            <person name="Saski C.A."/>
            <person name="Payton A.C."/>
            <person name="Mcbreen J.C."/>
            <person name="Conrad R.E."/>
            <person name="Kollar L.M."/>
            <person name="Olsson S."/>
            <person name="Huttunen S."/>
            <person name="Landis J.B."/>
            <person name="Wickett N.J."/>
            <person name="Johnson M.G."/>
            <person name="Rensing S.A."/>
            <person name="Grimwood J."/>
            <person name="Schmutz J."/>
            <person name="Mcdaniel S.F."/>
        </authorList>
    </citation>
    <scope>NUCLEOTIDE SEQUENCE</scope>
    <source>
        <strain evidence="2">R40</strain>
    </source>
</reference>
<evidence type="ECO:0000313" key="3">
    <source>
        <dbReference type="Proteomes" id="UP000822688"/>
    </source>
</evidence>
<evidence type="ECO:0000256" key="1">
    <source>
        <dbReference type="SAM" id="SignalP"/>
    </source>
</evidence>
<gene>
    <name evidence="2" type="ORF">KC19_4G058500</name>
</gene>
<keyword evidence="3" id="KW-1185">Reference proteome</keyword>
<evidence type="ECO:0000313" key="2">
    <source>
        <dbReference type="EMBL" id="KAG0578902.1"/>
    </source>
</evidence>
<comment type="caution">
    <text evidence="2">The sequence shown here is derived from an EMBL/GenBank/DDBJ whole genome shotgun (WGS) entry which is preliminary data.</text>
</comment>
<dbReference type="EMBL" id="CM026424">
    <property type="protein sequence ID" value="KAG0578902.1"/>
    <property type="molecule type" value="Genomic_DNA"/>
</dbReference>
<sequence>MLFSFYLLFVMSLSKARSSVGPDQPDLVMSTCPILLTSIYHQYVSTCLVAMAPNPHYQFNYF</sequence>
<keyword evidence="1" id="KW-0732">Signal</keyword>